<dbReference type="PANTHER" id="PTHR46696:SF6">
    <property type="entry name" value="P450, PUTATIVE (EUROFUNG)-RELATED"/>
    <property type="match status" value="1"/>
</dbReference>
<dbReference type="Pfam" id="PF00067">
    <property type="entry name" value="p450"/>
    <property type="match status" value="1"/>
</dbReference>
<accession>A0ABT9DBZ5</accession>
<dbReference type="EMBL" id="JAUQYP010000001">
    <property type="protein sequence ID" value="MDO8106708.1"/>
    <property type="molecule type" value="Genomic_DNA"/>
</dbReference>
<dbReference type="Gene3D" id="1.10.630.10">
    <property type="entry name" value="Cytochrome P450"/>
    <property type="match status" value="1"/>
</dbReference>
<dbReference type="PRINTS" id="PR00385">
    <property type="entry name" value="P450"/>
</dbReference>
<dbReference type="PRINTS" id="PR00359">
    <property type="entry name" value="BP450"/>
</dbReference>
<protein>
    <submittedName>
        <fullName evidence="2">Cytochrome P450</fullName>
    </submittedName>
</protein>
<proteinExistence type="inferred from homology"/>
<evidence type="ECO:0000313" key="3">
    <source>
        <dbReference type="Proteomes" id="UP001232536"/>
    </source>
</evidence>
<dbReference type="InterPro" id="IPR001128">
    <property type="entry name" value="Cyt_P450"/>
</dbReference>
<comment type="caution">
    <text evidence="2">The sequence shown here is derived from an EMBL/GenBank/DDBJ whole genome shotgun (WGS) entry which is preliminary data.</text>
</comment>
<name>A0ABT9DBZ5_9CELL</name>
<dbReference type="CDD" id="cd11079">
    <property type="entry name" value="Cyp_unk"/>
    <property type="match status" value="1"/>
</dbReference>
<keyword evidence="3" id="KW-1185">Reference proteome</keyword>
<dbReference type="InterPro" id="IPR002397">
    <property type="entry name" value="Cyt_P450_B"/>
</dbReference>
<comment type="similarity">
    <text evidence="1">Belongs to the cytochrome P450 family.</text>
</comment>
<dbReference type="SUPFAM" id="SSF48264">
    <property type="entry name" value="Cytochrome P450"/>
    <property type="match status" value="1"/>
</dbReference>
<reference evidence="2 3" key="1">
    <citation type="submission" date="2023-07" db="EMBL/GenBank/DDBJ databases">
        <title>Description of novel actinomycetes strains, isolated from tidal flat sediment.</title>
        <authorList>
            <person name="Lu C."/>
        </authorList>
    </citation>
    <scope>NUCLEOTIDE SEQUENCE [LARGE SCALE GENOMIC DNA]</scope>
    <source>
        <strain evidence="2 3">SYSU T00b441</strain>
    </source>
</reference>
<dbReference type="RefSeq" id="WP_304600352.1">
    <property type="nucleotide sequence ID" value="NZ_JAUQYP010000001.1"/>
</dbReference>
<gene>
    <name evidence="2" type="ORF">Q6348_05795</name>
</gene>
<dbReference type="InterPro" id="IPR036396">
    <property type="entry name" value="Cyt_P450_sf"/>
</dbReference>
<organism evidence="2 3">
    <name type="scientific">Actinotalea lenta</name>
    <dbReference type="NCBI Taxonomy" id="3064654"/>
    <lineage>
        <taxon>Bacteria</taxon>
        <taxon>Bacillati</taxon>
        <taxon>Actinomycetota</taxon>
        <taxon>Actinomycetes</taxon>
        <taxon>Micrococcales</taxon>
        <taxon>Cellulomonadaceae</taxon>
        <taxon>Actinotalea</taxon>
    </lineage>
</organism>
<dbReference type="Proteomes" id="UP001232536">
    <property type="component" value="Unassembled WGS sequence"/>
</dbReference>
<dbReference type="PANTHER" id="PTHR46696">
    <property type="entry name" value="P450, PUTATIVE (EUROFUNG)-RELATED"/>
    <property type="match status" value="1"/>
</dbReference>
<evidence type="ECO:0000313" key="2">
    <source>
        <dbReference type="EMBL" id="MDO8106708.1"/>
    </source>
</evidence>
<sequence>MADEWDPRAPEVLADQVSAYDAMRARCPVAHDDYLGWTVFTHQEAVRVVTDHTTFSNVVSSHLSVPNGMDPPEHTPHRRINESYFTPERMAELEPTCRRIAADLVASLPAGPVDVMAALARPYALAMQTAFMGWPERLHEPLRAWTARNHAATLARDPEALESVALEFDGYIREQLDERRAAGDDAPDDVTTRLLRERVHGLPLTDEEIVSVVRNWTVGELGTIAASVGILVHVLAQHRALQDSLRSDPGPLPAAIDEALRIHPPLIANRRRTTCPVELGGREIPAGERVTVLWASANRDEAVMGDPDEVRLDRDPADNLLYGAGIHECPGAPLARMELRVLAEELLARTTAIRPAEPPTPAAYPAGGFTSVVVDVA</sequence>
<evidence type="ECO:0000256" key="1">
    <source>
        <dbReference type="ARBA" id="ARBA00010617"/>
    </source>
</evidence>